<dbReference type="GO" id="GO:0032259">
    <property type="term" value="P:methylation"/>
    <property type="evidence" value="ECO:0007669"/>
    <property type="project" value="UniProtKB-KW"/>
</dbReference>
<evidence type="ECO:0000313" key="6">
    <source>
        <dbReference type="EMBL" id="QTE29818.1"/>
    </source>
</evidence>
<keyword evidence="2" id="KW-0489">Methyltransferase</keyword>
<sequence>MAGNSTRRGATRKPGSKKGARVGSGGQGRQSLEGRGPTPKATERPYHPAGKRKIANDRAAAGERRPAPAGSGRPSSAGRGAPERTGRGAPERTGRGAPERATGRGASGRSVAGAGRSGAPAARASRSAAGGRGGKGVSATHEIVGGRNSVLEALRAGIPVSTVYYGTRIETDDRTREILAIATGRGYPLLEVSKLELDRLTDGAIHQGVAIQVPPYEYADPDDLLDEASDSHVAPLIVALDGVTDPRNLGAVLRSAGAFGAQGVLVPERRSAGVTASAWKVSAGAAARVPVARATNLTRALQSYRKAGCFVVGLAGDGDVAISDLPFATDGLVLVVGSEGKGLSRLVRENCDAVASIPIGSATESLNAGVAAGIALYEVARIRTAAAVATATATAAAAAEAAAG</sequence>
<evidence type="ECO:0000256" key="1">
    <source>
        <dbReference type="ARBA" id="ARBA00007228"/>
    </source>
</evidence>
<dbReference type="SMART" id="SM00967">
    <property type="entry name" value="SpoU_sub_bind"/>
    <property type="match status" value="1"/>
</dbReference>
<dbReference type="FunFam" id="3.40.1280.10:FF:000015">
    <property type="entry name" value="Putative tRNA/rRNA methyltransferase"/>
    <property type="match status" value="1"/>
</dbReference>
<comment type="similarity">
    <text evidence="1">Belongs to the class IV-like SAM-binding methyltransferase superfamily. RNA methyltransferase TrmH family.</text>
</comment>
<dbReference type="Pfam" id="PF08032">
    <property type="entry name" value="SpoU_sub_bind"/>
    <property type="match status" value="1"/>
</dbReference>
<name>A0A8A4ZJP2_9MICO</name>
<evidence type="ECO:0000256" key="4">
    <source>
        <dbReference type="SAM" id="MobiDB-lite"/>
    </source>
</evidence>
<feature type="compositionally biased region" description="Basic residues" evidence="4">
    <location>
        <begin position="9"/>
        <end position="20"/>
    </location>
</feature>
<dbReference type="GO" id="GO:0003723">
    <property type="term" value="F:RNA binding"/>
    <property type="evidence" value="ECO:0007669"/>
    <property type="project" value="InterPro"/>
</dbReference>
<dbReference type="Gene3D" id="3.40.1280.10">
    <property type="match status" value="1"/>
</dbReference>
<dbReference type="NCBIfam" id="TIGR00186">
    <property type="entry name" value="rRNA_methyl_3"/>
    <property type="match status" value="1"/>
</dbReference>
<evidence type="ECO:0000313" key="7">
    <source>
        <dbReference type="Proteomes" id="UP000663937"/>
    </source>
</evidence>
<proteinExistence type="inferred from homology"/>
<dbReference type="PANTHER" id="PTHR46429:SF1">
    <property type="entry name" value="23S RRNA (GUANOSINE-2'-O-)-METHYLTRANSFERASE RLMB"/>
    <property type="match status" value="1"/>
</dbReference>
<dbReference type="SUPFAM" id="SSF55315">
    <property type="entry name" value="L30e-like"/>
    <property type="match status" value="1"/>
</dbReference>
<keyword evidence="7" id="KW-1185">Reference proteome</keyword>
<evidence type="ECO:0000259" key="5">
    <source>
        <dbReference type="SMART" id="SM00967"/>
    </source>
</evidence>
<dbReference type="PANTHER" id="PTHR46429">
    <property type="entry name" value="23S RRNA (GUANOSINE-2'-O-)-METHYLTRANSFERASE RLMB"/>
    <property type="match status" value="1"/>
</dbReference>
<accession>A0A8A4ZJP2</accession>
<feature type="domain" description="RNA 2-O ribose methyltransferase substrate binding" evidence="5">
    <location>
        <begin position="143"/>
        <end position="219"/>
    </location>
</feature>
<gene>
    <name evidence="6" type="primary">rlmB</name>
    <name evidence="6" type="ORF">J4E96_01930</name>
</gene>
<dbReference type="EMBL" id="CP071868">
    <property type="protein sequence ID" value="QTE29818.1"/>
    <property type="molecule type" value="Genomic_DNA"/>
</dbReference>
<organism evidence="6 7">
    <name type="scientific">Pengzhenrongella sicca</name>
    <dbReference type="NCBI Taxonomy" id="2819238"/>
    <lineage>
        <taxon>Bacteria</taxon>
        <taxon>Bacillati</taxon>
        <taxon>Actinomycetota</taxon>
        <taxon>Actinomycetes</taxon>
        <taxon>Micrococcales</taxon>
        <taxon>Pengzhenrongella</taxon>
    </lineage>
</organism>
<dbReference type="Proteomes" id="UP000663937">
    <property type="component" value="Chromosome"/>
</dbReference>
<dbReference type="GO" id="GO:0006396">
    <property type="term" value="P:RNA processing"/>
    <property type="evidence" value="ECO:0007669"/>
    <property type="project" value="InterPro"/>
</dbReference>
<evidence type="ECO:0000256" key="3">
    <source>
        <dbReference type="ARBA" id="ARBA00022679"/>
    </source>
</evidence>
<feature type="compositionally biased region" description="Basic and acidic residues" evidence="4">
    <location>
        <begin position="81"/>
        <end position="102"/>
    </location>
</feature>
<dbReference type="KEGG" id="psic:J4E96_01930"/>
<dbReference type="Pfam" id="PF00588">
    <property type="entry name" value="SpoU_methylase"/>
    <property type="match status" value="1"/>
</dbReference>
<dbReference type="GO" id="GO:0008173">
    <property type="term" value="F:RNA methyltransferase activity"/>
    <property type="evidence" value="ECO:0007669"/>
    <property type="project" value="InterPro"/>
</dbReference>
<dbReference type="Gene3D" id="3.30.1330.30">
    <property type="match status" value="1"/>
</dbReference>
<reference evidence="6" key="1">
    <citation type="submission" date="2021-03" db="EMBL/GenBank/DDBJ databases">
        <title>Pengzhenrongella sicca gen. nov., sp. nov., a new member of suborder Micrococcineae isolated from High-Arctic tundra soil.</title>
        <authorList>
            <person name="Peng F."/>
        </authorList>
    </citation>
    <scope>NUCLEOTIDE SEQUENCE</scope>
    <source>
        <strain evidence="6">LRZ-2</strain>
    </source>
</reference>
<feature type="region of interest" description="Disordered" evidence="4">
    <location>
        <begin position="1"/>
        <end position="140"/>
    </location>
</feature>
<dbReference type="InterPro" id="IPR001537">
    <property type="entry name" value="SpoU_MeTrfase"/>
</dbReference>
<dbReference type="InterPro" id="IPR029028">
    <property type="entry name" value="Alpha/beta_knot_MTases"/>
</dbReference>
<dbReference type="InterPro" id="IPR029064">
    <property type="entry name" value="Ribosomal_eL30-like_sf"/>
</dbReference>
<dbReference type="GO" id="GO:0005829">
    <property type="term" value="C:cytosol"/>
    <property type="evidence" value="ECO:0007669"/>
    <property type="project" value="TreeGrafter"/>
</dbReference>
<evidence type="ECO:0000256" key="2">
    <source>
        <dbReference type="ARBA" id="ARBA00022603"/>
    </source>
</evidence>
<dbReference type="InterPro" id="IPR029026">
    <property type="entry name" value="tRNA_m1G_MTases_N"/>
</dbReference>
<dbReference type="InterPro" id="IPR004441">
    <property type="entry name" value="rRNA_MeTrfase_TrmH"/>
</dbReference>
<dbReference type="CDD" id="cd18103">
    <property type="entry name" value="SpoU-like_RlmB"/>
    <property type="match status" value="1"/>
</dbReference>
<feature type="compositionally biased region" description="Basic and acidic residues" evidence="4">
    <location>
        <begin position="54"/>
        <end position="66"/>
    </location>
</feature>
<dbReference type="InterPro" id="IPR013123">
    <property type="entry name" value="SpoU_subst-bd"/>
</dbReference>
<dbReference type="SUPFAM" id="SSF75217">
    <property type="entry name" value="alpha/beta knot"/>
    <property type="match status" value="1"/>
</dbReference>
<keyword evidence="3" id="KW-0808">Transferase</keyword>
<protein>
    <submittedName>
        <fullName evidence="6">23S rRNA (Guanosine(2251)-2'-O)-methyltransferase RlmB</fullName>
    </submittedName>
</protein>
<dbReference type="AlphaFoldDB" id="A0A8A4ZJP2"/>
<feature type="compositionally biased region" description="Low complexity" evidence="4">
    <location>
        <begin position="67"/>
        <end position="80"/>
    </location>
</feature>
<feature type="compositionally biased region" description="Low complexity" evidence="4">
    <location>
        <begin position="103"/>
        <end position="129"/>
    </location>
</feature>
<dbReference type="RefSeq" id="WP_227424124.1">
    <property type="nucleotide sequence ID" value="NZ_CP071868.1"/>
</dbReference>